<keyword evidence="5" id="KW-1185">Reference proteome</keyword>
<dbReference type="GeneTree" id="ENSGT00390000017846"/>
<dbReference type="Proteomes" id="UP000694421">
    <property type="component" value="Unplaced"/>
</dbReference>
<reference evidence="4" key="2">
    <citation type="submission" date="2025-09" db="UniProtKB">
        <authorList>
            <consortium name="Ensembl"/>
        </authorList>
    </citation>
    <scope>IDENTIFICATION</scope>
</reference>
<dbReference type="InterPro" id="IPR026703">
    <property type="entry name" value="ERICH2"/>
</dbReference>
<keyword evidence="3" id="KW-0732">Signal</keyword>
<feature type="coiled-coil region" evidence="1">
    <location>
        <begin position="138"/>
        <end position="172"/>
    </location>
</feature>
<evidence type="ECO:0000256" key="2">
    <source>
        <dbReference type="SAM" id="MobiDB-lite"/>
    </source>
</evidence>
<dbReference type="Ensembl" id="ENSSMRT00000017070.1">
    <property type="protein sequence ID" value="ENSSMRP00000014659.1"/>
    <property type="gene ID" value="ENSSMRG00000011413.1"/>
</dbReference>
<feature type="chain" id="PRO_5034177053" description="Glutamate-rich protein 2" evidence="3">
    <location>
        <begin position="29"/>
        <end position="325"/>
    </location>
</feature>
<dbReference type="PANTHER" id="PTHR21520">
    <property type="entry name" value="GLUTAMATE-RICH PROTEIN 2"/>
    <property type="match status" value="1"/>
</dbReference>
<dbReference type="PANTHER" id="PTHR21520:SF2">
    <property type="entry name" value="GLUTAMATE-RICH PROTEIN 2"/>
    <property type="match status" value="1"/>
</dbReference>
<evidence type="ECO:0000256" key="1">
    <source>
        <dbReference type="SAM" id="Coils"/>
    </source>
</evidence>
<feature type="signal peptide" evidence="3">
    <location>
        <begin position="1"/>
        <end position="28"/>
    </location>
</feature>
<sequence length="325" mass="36582">MVRGGTRPAKWANAVALLLLLQSKEEEAVGRSAMNRLSIVVGQGLPKPTATKVCGMMEVIAPKDGFLLGMHVSSARHNSLGKMDAVKQQKNKQNGRLHVFGPKEVIIEHGETVSRRNALVQTGRSTDSKMSVKLHDCVEEVEEEEEEEVHHNQQLRTDLQRLNHEIKIIETRGKSEVNDEEMKISQEVEKTTNHEVSNEPEKDVDRQNADEKSSDSSDDENYEQSDNVIEKRVAPLQLMGEFLKAIMEKKYSLAKKLCQMILIYEPENPEAKQFLPLIEQKLLLERERQNVEGEESGEASSDDSEEDTSDTDESEASSEDSDKNS</sequence>
<evidence type="ECO:0000313" key="5">
    <source>
        <dbReference type="Proteomes" id="UP000694421"/>
    </source>
</evidence>
<evidence type="ECO:0000313" key="4">
    <source>
        <dbReference type="Ensembl" id="ENSSMRP00000014659.1"/>
    </source>
</evidence>
<feature type="region of interest" description="Disordered" evidence="2">
    <location>
        <begin position="186"/>
        <end position="228"/>
    </location>
</feature>
<reference evidence="4" key="1">
    <citation type="submission" date="2025-08" db="UniProtKB">
        <authorList>
            <consortium name="Ensembl"/>
        </authorList>
    </citation>
    <scope>IDENTIFICATION</scope>
</reference>
<evidence type="ECO:0008006" key="6">
    <source>
        <dbReference type="Google" id="ProtNLM"/>
    </source>
</evidence>
<name>A0A8D0C629_SALMN</name>
<dbReference type="AlphaFoldDB" id="A0A8D0C629"/>
<protein>
    <recommendedName>
        <fullName evidence="6">Glutamate-rich protein 2</fullName>
    </recommendedName>
</protein>
<proteinExistence type="predicted"/>
<accession>A0A8D0C629</accession>
<evidence type="ECO:0000256" key="3">
    <source>
        <dbReference type="SAM" id="SignalP"/>
    </source>
</evidence>
<dbReference type="OMA" id="GPEFCIP"/>
<feature type="compositionally biased region" description="Basic and acidic residues" evidence="2">
    <location>
        <begin position="186"/>
        <end position="215"/>
    </location>
</feature>
<organism evidence="4 5">
    <name type="scientific">Salvator merianae</name>
    <name type="common">Argentine black and white tegu</name>
    <name type="synonym">Tupinambis merianae</name>
    <dbReference type="NCBI Taxonomy" id="96440"/>
    <lineage>
        <taxon>Eukaryota</taxon>
        <taxon>Metazoa</taxon>
        <taxon>Chordata</taxon>
        <taxon>Craniata</taxon>
        <taxon>Vertebrata</taxon>
        <taxon>Euteleostomi</taxon>
        <taxon>Lepidosauria</taxon>
        <taxon>Squamata</taxon>
        <taxon>Bifurcata</taxon>
        <taxon>Unidentata</taxon>
        <taxon>Episquamata</taxon>
        <taxon>Laterata</taxon>
        <taxon>Teiioidea</taxon>
        <taxon>Teiidae</taxon>
        <taxon>Salvator</taxon>
    </lineage>
</organism>
<keyword evidence="1" id="KW-0175">Coiled coil</keyword>
<feature type="compositionally biased region" description="Acidic residues" evidence="2">
    <location>
        <begin position="292"/>
        <end position="319"/>
    </location>
</feature>
<feature type="region of interest" description="Disordered" evidence="2">
    <location>
        <begin position="286"/>
        <end position="325"/>
    </location>
</feature>